<dbReference type="GO" id="GO:0030313">
    <property type="term" value="C:cell envelope"/>
    <property type="evidence" value="ECO:0007669"/>
    <property type="project" value="UniProtKB-SubCell"/>
</dbReference>
<dbReference type="PANTHER" id="PTHR30158">
    <property type="entry name" value="ACRA/E-RELATED COMPONENT OF DRUG EFFLUX TRANSPORTER"/>
    <property type="match status" value="1"/>
</dbReference>
<reference evidence="9 10" key="1">
    <citation type="journal article" date="2014" name="Genome Announc.">
        <title>Draft Genome Sequence of Cytophaga fermentans JCM 21142T, a Facultative Anaerobe Isolated from Marine Mud.</title>
        <authorList>
            <person name="Starns D."/>
            <person name="Oshima K."/>
            <person name="Suda W."/>
            <person name="Iino T."/>
            <person name="Yuki M."/>
            <person name="Inoue J."/>
            <person name="Kitamura K."/>
            <person name="Iida T."/>
            <person name="Darby A."/>
            <person name="Hattori M."/>
            <person name="Ohkuma M."/>
        </authorList>
    </citation>
    <scope>NUCLEOTIDE SEQUENCE [LARGE SCALE GENOMIC DNA]</scope>
    <source>
        <strain evidence="9 10">JCM 21142</strain>
    </source>
</reference>
<evidence type="ECO:0000259" key="8">
    <source>
        <dbReference type="Pfam" id="PF25967"/>
    </source>
</evidence>
<evidence type="ECO:0000313" key="10">
    <source>
        <dbReference type="Proteomes" id="UP000019402"/>
    </source>
</evidence>
<dbReference type="Pfam" id="PF25917">
    <property type="entry name" value="BSH_RND"/>
    <property type="match status" value="1"/>
</dbReference>
<evidence type="ECO:0000256" key="2">
    <source>
        <dbReference type="ARBA" id="ARBA00009477"/>
    </source>
</evidence>
<dbReference type="SUPFAM" id="SSF111369">
    <property type="entry name" value="HlyD-like secretion proteins"/>
    <property type="match status" value="1"/>
</dbReference>
<dbReference type="InterPro" id="IPR006143">
    <property type="entry name" value="RND_pump_MFP"/>
</dbReference>
<dbReference type="Proteomes" id="UP000019402">
    <property type="component" value="Unassembled WGS sequence"/>
</dbReference>
<keyword evidence="4" id="KW-0732">Signal</keyword>
<evidence type="ECO:0000256" key="1">
    <source>
        <dbReference type="ARBA" id="ARBA00004196"/>
    </source>
</evidence>
<feature type="signal peptide" evidence="4">
    <location>
        <begin position="1"/>
        <end position="21"/>
    </location>
</feature>
<feature type="domain" description="Multidrug resistance protein MdtA-like beta-barrel" evidence="7">
    <location>
        <begin position="208"/>
        <end position="292"/>
    </location>
</feature>
<organism evidence="9 10">
    <name type="scientific">Saccharicrinis fermentans DSM 9555 = JCM 21142</name>
    <dbReference type="NCBI Taxonomy" id="869213"/>
    <lineage>
        <taxon>Bacteria</taxon>
        <taxon>Pseudomonadati</taxon>
        <taxon>Bacteroidota</taxon>
        <taxon>Bacteroidia</taxon>
        <taxon>Marinilabiliales</taxon>
        <taxon>Marinilabiliaceae</taxon>
        <taxon>Saccharicrinis</taxon>
    </lineage>
</organism>
<dbReference type="Gene3D" id="2.40.30.170">
    <property type="match status" value="1"/>
</dbReference>
<dbReference type="Pfam" id="PF25967">
    <property type="entry name" value="RND-MFP_C"/>
    <property type="match status" value="1"/>
</dbReference>
<dbReference type="InterPro" id="IPR058624">
    <property type="entry name" value="MdtA-like_HH"/>
</dbReference>
<name>W7YHU7_9BACT</name>
<gene>
    <name evidence="9" type="ORF">JCM21142_72744</name>
</gene>
<comment type="caution">
    <text evidence="9">The sequence shown here is derived from an EMBL/GenBank/DDBJ whole genome shotgun (WGS) entry which is preliminary data.</text>
</comment>
<keyword evidence="10" id="KW-1185">Reference proteome</keyword>
<keyword evidence="3" id="KW-0175">Coiled coil</keyword>
<dbReference type="eggNOG" id="COG0845">
    <property type="taxonomic scope" value="Bacteria"/>
</dbReference>
<dbReference type="InterPro" id="IPR058627">
    <property type="entry name" value="MdtA-like_C"/>
</dbReference>
<dbReference type="STRING" id="869213.GCA_000517085_01327"/>
<feature type="domain" description="Multidrug resistance protein MdtA-like barrel-sandwich hybrid" evidence="6">
    <location>
        <begin position="60"/>
        <end position="201"/>
    </location>
</feature>
<dbReference type="Gene3D" id="1.10.287.470">
    <property type="entry name" value="Helix hairpin bin"/>
    <property type="match status" value="1"/>
</dbReference>
<proteinExistence type="inferred from homology"/>
<dbReference type="InterPro" id="IPR058625">
    <property type="entry name" value="MdtA-like_BSH"/>
</dbReference>
<dbReference type="GO" id="GO:0005886">
    <property type="term" value="C:plasma membrane"/>
    <property type="evidence" value="ECO:0007669"/>
    <property type="project" value="TreeGrafter"/>
</dbReference>
<dbReference type="NCBIfam" id="TIGR01730">
    <property type="entry name" value="RND_mfp"/>
    <property type="match status" value="1"/>
</dbReference>
<sequence>MRTNFVIPVFALLLLNLASCSTDSNQKSAQGPVSFPVNTAVKNSVTVHREYAANIEGQQNIEIRAKVDGFVDKIYIDEGSQVSKGQLLFKLSAETLNQQVNAARANVNVIKAQVEAAQVEVDKIKPLVQKNIISPIQLKTAESNLNAAEAQLKAAEASYLNAKENLAYTIIKSPVDGIVGSIPYRVGSLVGRSEAQPLTTVSNISNVYAYFTLNEKQLLQFNRQLNGSSIAEKIKQLPEIELILADGSTYEHKGKIETINGMVNPRTGSIRYRAIFPNPSYLLRSGISGKVKLPSTQHEVILIPQKATYELQGKKFVYLVNEENKVHAKEVSISDALKDNFIVKAGLNEGETFVVDGLIKLRDGMLIQPIDDMVAQGTQSAAGENVLSQK</sequence>
<comment type="subcellular location">
    <subcellularLocation>
        <location evidence="1">Cell envelope</location>
    </subcellularLocation>
</comment>
<evidence type="ECO:0000256" key="3">
    <source>
        <dbReference type="SAM" id="Coils"/>
    </source>
</evidence>
<feature type="coiled-coil region" evidence="3">
    <location>
        <begin position="93"/>
        <end position="165"/>
    </location>
</feature>
<dbReference type="InterPro" id="IPR058626">
    <property type="entry name" value="MdtA-like_b-barrel"/>
</dbReference>
<dbReference type="RefSeq" id="WP_044213463.1">
    <property type="nucleotide sequence ID" value="NZ_BAMD01000036.1"/>
</dbReference>
<dbReference type="GO" id="GO:0046677">
    <property type="term" value="P:response to antibiotic"/>
    <property type="evidence" value="ECO:0007669"/>
    <property type="project" value="TreeGrafter"/>
</dbReference>
<comment type="similarity">
    <text evidence="2">Belongs to the membrane fusion protein (MFP) (TC 8.A.1) family.</text>
</comment>
<dbReference type="PANTHER" id="PTHR30158:SF23">
    <property type="entry name" value="MULTIDRUG RESISTANCE PROTEIN MEXA"/>
    <property type="match status" value="1"/>
</dbReference>
<dbReference type="Gene3D" id="2.40.50.100">
    <property type="match status" value="1"/>
</dbReference>
<evidence type="ECO:0000259" key="6">
    <source>
        <dbReference type="Pfam" id="PF25917"/>
    </source>
</evidence>
<evidence type="ECO:0000259" key="7">
    <source>
        <dbReference type="Pfam" id="PF25944"/>
    </source>
</evidence>
<dbReference type="EMBL" id="BAMD01000036">
    <property type="protein sequence ID" value="GAF04051.1"/>
    <property type="molecule type" value="Genomic_DNA"/>
</dbReference>
<evidence type="ECO:0000313" key="9">
    <source>
        <dbReference type="EMBL" id="GAF04051.1"/>
    </source>
</evidence>
<evidence type="ECO:0000259" key="5">
    <source>
        <dbReference type="Pfam" id="PF25876"/>
    </source>
</evidence>
<evidence type="ECO:0000256" key="4">
    <source>
        <dbReference type="SAM" id="SignalP"/>
    </source>
</evidence>
<feature type="chain" id="PRO_5004904291" evidence="4">
    <location>
        <begin position="22"/>
        <end position="390"/>
    </location>
</feature>
<feature type="domain" description="Multidrug resistance protein MdtA-like alpha-helical hairpin" evidence="5">
    <location>
        <begin position="101"/>
        <end position="169"/>
    </location>
</feature>
<accession>W7YHU7</accession>
<dbReference type="Pfam" id="PF25944">
    <property type="entry name" value="Beta-barrel_RND"/>
    <property type="match status" value="1"/>
</dbReference>
<dbReference type="GO" id="GO:0015562">
    <property type="term" value="F:efflux transmembrane transporter activity"/>
    <property type="evidence" value="ECO:0007669"/>
    <property type="project" value="InterPro"/>
</dbReference>
<dbReference type="Gene3D" id="2.40.420.20">
    <property type="match status" value="1"/>
</dbReference>
<dbReference type="OrthoDB" id="9801814at2"/>
<protein>
    <submittedName>
        <fullName evidence="9">Efflux pump periplasmic linker BepF</fullName>
    </submittedName>
</protein>
<feature type="domain" description="Multidrug resistance protein MdtA-like C-terminal permuted SH3" evidence="8">
    <location>
        <begin position="300"/>
        <end position="358"/>
    </location>
</feature>
<dbReference type="Pfam" id="PF25876">
    <property type="entry name" value="HH_MFP_RND"/>
    <property type="match status" value="1"/>
</dbReference>
<dbReference type="AlphaFoldDB" id="W7YHU7"/>